<feature type="transmembrane region" description="Helical" evidence="1">
    <location>
        <begin position="95"/>
        <end position="115"/>
    </location>
</feature>
<gene>
    <name evidence="2" type="ORF">mPipKuh1_008938</name>
</gene>
<reference evidence="2 3" key="1">
    <citation type="journal article" date="2020" name="Nature">
        <title>Six reference-quality genomes reveal evolution of bat adaptations.</title>
        <authorList>
            <person name="Jebb D."/>
            <person name="Huang Z."/>
            <person name="Pippel M."/>
            <person name="Hughes G.M."/>
            <person name="Lavrichenko K."/>
            <person name="Devanna P."/>
            <person name="Winkler S."/>
            <person name="Jermiin L.S."/>
            <person name="Skirmuntt E.C."/>
            <person name="Katzourakis A."/>
            <person name="Burkitt-Gray L."/>
            <person name="Ray D.A."/>
            <person name="Sullivan K.A.M."/>
            <person name="Roscito J.G."/>
            <person name="Kirilenko B.M."/>
            <person name="Davalos L.M."/>
            <person name="Corthals A.P."/>
            <person name="Power M.L."/>
            <person name="Jones G."/>
            <person name="Ransome R.D."/>
            <person name="Dechmann D.K.N."/>
            <person name="Locatelli A.G."/>
            <person name="Puechmaille S.J."/>
            <person name="Fedrigo O."/>
            <person name="Jarvis E.D."/>
            <person name="Hiller M."/>
            <person name="Vernes S.C."/>
            <person name="Myers E.W."/>
            <person name="Teeling E.C."/>
        </authorList>
    </citation>
    <scope>NUCLEOTIDE SEQUENCE [LARGE SCALE GENOMIC DNA]</scope>
    <source>
        <strain evidence="2">MPipKuh1</strain>
        <tissue evidence="2">Flight muscle</tissue>
    </source>
</reference>
<organism evidence="2 3">
    <name type="scientific">Pipistrellus kuhlii</name>
    <name type="common">Kuhl's pipistrelle</name>
    <dbReference type="NCBI Taxonomy" id="59472"/>
    <lineage>
        <taxon>Eukaryota</taxon>
        <taxon>Metazoa</taxon>
        <taxon>Chordata</taxon>
        <taxon>Craniata</taxon>
        <taxon>Vertebrata</taxon>
        <taxon>Euteleostomi</taxon>
        <taxon>Mammalia</taxon>
        <taxon>Eutheria</taxon>
        <taxon>Laurasiatheria</taxon>
        <taxon>Chiroptera</taxon>
        <taxon>Yangochiroptera</taxon>
        <taxon>Vespertilionidae</taxon>
        <taxon>Pipistrellus</taxon>
    </lineage>
</organism>
<evidence type="ECO:0000256" key="1">
    <source>
        <dbReference type="SAM" id="Phobius"/>
    </source>
</evidence>
<evidence type="ECO:0000313" key="2">
    <source>
        <dbReference type="EMBL" id="KAF6382582.1"/>
    </source>
</evidence>
<protein>
    <submittedName>
        <fullName evidence="2">Uncharacterized protein</fullName>
    </submittedName>
</protein>
<comment type="caution">
    <text evidence="2">The sequence shown here is derived from an EMBL/GenBank/DDBJ whole genome shotgun (WGS) entry which is preliminary data.</text>
</comment>
<dbReference type="AlphaFoldDB" id="A0A7J8A7T7"/>
<dbReference type="Proteomes" id="UP000558488">
    <property type="component" value="Unassembled WGS sequence"/>
</dbReference>
<keyword evidence="3" id="KW-1185">Reference proteome</keyword>
<keyword evidence="1" id="KW-1133">Transmembrane helix</keyword>
<keyword evidence="1" id="KW-0812">Transmembrane</keyword>
<accession>A0A7J8A7T7</accession>
<evidence type="ECO:0000313" key="3">
    <source>
        <dbReference type="Proteomes" id="UP000558488"/>
    </source>
</evidence>
<sequence>MRLFFNYLKSNLRQSGEDNSPVKLLAEPQPTSVTLVYSIPSCILCCNKLNYLGCVFIRCLCIESSSPAGTFFHTHFLVLNLTHFFKCLFAHTEPFFILIILVGSNFSLSFFIPLYKCNISKLGNS</sequence>
<name>A0A7J8A7T7_PIPKU</name>
<keyword evidence="1" id="KW-0472">Membrane</keyword>
<dbReference type="EMBL" id="JACAGB010000002">
    <property type="protein sequence ID" value="KAF6382582.1"/>
    <property type="molecule type" value="Genomic_DNA"/>
</dbReference>
<proteinExistence type="predicted"/>